<protein>
    <submittedName>
        <fullName evidence="3">Alpha/beta fold hydrolase</fullName>
    </submittedName>
</protein>
<evidence type="ECO:0000259" key="2">
    <source>
        <dbReference type="Pfam" id="PF00561"/>
    </source>
</evidence>
<dbReference type="SUPFAM" id="SSF53474">
    <property type="entry name" value="alpha/beta-Hydrolases"/>
    <property type="match status" value="1"/>
</dbReference>
<evidence type="ECO:0000313" key="3">
    <source>
        <dbReference type="EMBL" id="QGK70538.1"/>
    </source>
</evidence>
<organism evidence="3 4">
    <name type="scientific">Allosaccharopolyspora coralli</name>
    <dbReference type="NCBI Taxonomy" id="2665642"/>
    <lineage>
        <taxon>Bacteria</taxon>
        <taxon>Bacillati</taxon>
        <taxon>Actinomycetota</taxon>
        <taxon>Actinomycetes</taxon>
        <taxon>Pseudonocardiales</taxon>
        <taxon>Pseudonocardiaceae</taxon>
        <taxon>Allosaccharopolyspora</taxon>
    </lineage>
</organism>
<gene>
    <name evidence="3" type="ORF">GIY23_14310</name>
</gene>
<feature type="region of interest" description="Disordered" evidence="1">
    <location>
        <begin position="1"/>
        <end position="22"/>
    </location>
</feature>
<dbReference type="Gene3D" id="3.40.50.1820">
    <property type="entry name" value="alpha/beta hydrolase"/>
    <property type="match status" value="1"/>
</dbReference>
<name>A0A5Q3Q7E6_9PSEU</name>
<dbReference type="Pfam" id="PF00561">
    <property type="entry name" value="Abhydrolase_1"/>
    <property type="match status" value="1"/>
</dbReference>
<reference evidence="4" key="1">
    <citation type="submission" date="2019-11" db="EMBL/GenBank/DDBJ databases">
        <title>The complete genome sequence of Saccharopolyspora sp. E2A.</title>
        <authorList>
            <person name="Zhang G."/>
        </authorList>
    </citation>
    <scope>NUCLEOTIDE SEQUENCE [LARGE SCALE GENOMIC DNA]</scope>
    <source>
        <strain evidence="4">E2A</strain>
    </source>
</reference>
<dbReference type="InterPro" id="IPR000073">
    <property type="entry name" value="AB_hydrolase_1"/>
</dbReference>
<dbReference type="RefSeq" id="WP_154077120.1">
    <property type="nucleotide sequence ID" value="NZ_CP045929.1"/>
</dbReference>
<dbReference type="EMBL" id="CP045929">
    <property type="protein sequence ID" value="QGK70538.1"/>
    <property type="molecule type" value="Genomic_DNA"/>
</dbReference>
<keyword evidence="3" id="KW-0378">Hydrolase</keyword>
<dbReference type="AlphaFoldDB" id="A0A5Q3Q7E6"/>
<sequence length="290" mass="32387">MSERHTSARARDGVELAVQEHGDPQRPTVVCVHGYPDDHELWNGVVGRLAERFHVVTYDVRGAGQSGHPTQREAYRLEQLQDDFAVILDRVSPDAPVHLLAHDWGSIQSWYFVSNDPTRQRVRTFTSISGPSLAHVPEFFRRRRSTSPRALAELATQSASSAYIALFRAPVVPEWLARRGVIGWMLDRHDRRARDAAPVPRAVDDLVSGLELYRANIGGRAVAHGAREVTIPVQVVAPTNDAFVGVPLQTDIGAWVRDLHVEHVAGSHWLPRTQPELVADFAMRHVDRAN</sequence>
<dbReference type="PANTHER" id="PTHR43329">
    <property type="entry name" value="EPOXIDE HYDROLASE"/>
    <property type="match status" value="1"/>
</dbReference>
<keyword evidence="4" id="KW-1185">Reference proteome</keyword>
<feature type="domain" description="AB hydrolase-1" evidence="2">
    <location>
        <begin position="27"/>
        <end position="143"/>
    </location>
</feature>
<dbReference type="GO" id="GO:0016787">
    <property type="term" value="F:hydrolase activity"/>
    <property type="evidence" value="ECO:0007669"/>
    <property type="project" value="UniProtKB-KW"/>
</dbReference>
<evidence type="ECO:0000313" key="4">
    <source>
        <dbReference type="Proteomes" id="UP000371041"/>
    </source>
</evidence>
<accession>A0A5Q3Q7E6</accession>
<dbReference type="Proteomes" id="UP000371041">
    <property type="component" value="Chromosome"/>
</dbReference>
<dbReference type="KEGG" id="sace:GIY23_14310"/>
<proteinExistence type="predicted"/>
<dbReference type="InterPro" id="IPR029058">
    <property type="entry name" value="AB_hydrolase_fold"/>
</dbReference>
<evidence type="ECO:0000256" key="1">
    <source>
        <dbReference type="SAM" id="MobiDB-lite"/>
    </source>
</evidence>